<dbReference type="AlphaFoldDB" id="A0A1R2B5T2"/>
<evidence type="ECO:0000313" key="1">
    <source>
        <dbReference type="EMBL" id="OMJ72119.1"/>
    </source>
</evidence>
<proteinExistence type="predicted"/>
<sequence length="199" mass="22711">MGNSLPKYLLKAEQVKLKLFEGIFSIIIMSINEPNNNEEEYQSYDANIKLYRGILDIDCPEFSKTITIDKNIALVDKSDSKMTITLCITSEKMIWRFKAKSLKSYFIFSNTISLSRIPTWSISPICQVCTFGINSKNSKNCGSCGIMICKYCLAEESFKIVPDMKPVKVCKNCEEVIMEQINLADQFLNQRLFRLGSGY</sequence>
<comment type="caution">
    <text evidence="1">The sequence shown here is derived from an EMBL/GenBank/DDBJ whole genome shotgun (WGS) entry which is preliminary data.</text>
</comment>
<dbReference type="Proteomes" id="UP000187209">
    <property type="component" value="Unassembled WGS sequence"/>
</dbReference>
<evidence type="ECO:0008006" key="3">
    <source>
        <dbReference type="Google" id="ProtNLM"/>
    </source>
</evidence>
<protein>
    <recommendedName>
        <fullName evidence="3">FYVE-type domain-containing protein</fullName>
    </recommendedName>
</protein>
<accession>A0A1R2B5T2</accession>
<dbReference type="InterPro" id="IPR011011">
    <property type="entry name" value="Znf_FYVE_PHD"/>
</dbReference>
<evidence type="ECO:0000313" key="2">
    <source>
        <dbReference type="Proteomes" id="UP000187209"/>
    </source>
</evidence>
<dbReference type="EMBL" id="MPUH01000928">
    <property type="protein sequence ID" value="OMJ72119.1"/>
    <property type="molecule type" value="Genomic_DNA"/>
</dbReference>
<dbReference type="SUPFAM" id="SSF57903">
    <property type="entry name" value="FYVE/PHD zinc finger"/>
    <property type="match status" value="1"/>
</dbReference>
<name>A0A1R2B5T2_9CILI</name>
<keyword evidence="2" id="KW-1185">Reference proteome</keyword>
<reference evidence="1 2" key="1">
    <citation type="submission" date="2016-11" db="EMBL/GenBank/DDBJ databases">
        <title>The macronuclear genome of Stentor coeruleus: a giant cell with tiny introns.</title>
        <authorList>
            <person name="Slabodnick M."/>
            <person name="Ruby J.G."/>
            <person name="Reiff S.B."/>
            <person name="Swart E.C."/>
            <person name="Gosai S."/>
            <person name="Prabakaran S."/>
            <person name="Witkowska E."/>
            <person name="Larue G.E."/>
            <person name="Fisher S."/>
            <person name="Freeman R.M."/>
            <person name="Gunawardena J."/>
            <person name="Chu W."/>
            <person name="Stover N.A."/>
            <person name="Gregory B.D."/>
            <person name="Nowacki M."/>
            <person name="Derisi J."/>
            <person name="Roy S.W."/>
            <person name="Marshall W.F."/>
            <person name="Sood P."/>
        </authorList>
    </citation>
    <scope>NUCLEOTIDE SEQUENCE [LARGE SCALE GENOMIC DNA]</scope>
    <source>
        <strain evidence="1">WM001</strain>
    </source>
</reference>
<organism evidence="1 2">
    <name type="scientific">Stentor coeruleus</name>
    <dbReference type="NCBI Taxonomy" id="5963"/>
    <lineage>
        <taxon>Eukaryota</taxon>
        <taxon>Sar</taxon>
        <taxon>Alveolata</taxon>
        <taxon>Ciliophora</taxon>
        <taxon>Postciliodesmatophora</taxon>
        <taxon>Heterotrichea</taxon>
        <taxon>Heterotrichida</taxon>
        <taxon>Stentoridae</taxon>
        <taxon>Stentor</taxon>
    </lineage>
</organism>
<dbReference type="InterPro" id="IPR013083">
    <property type="entry name" value="Znf_RING/FYVE/PHD"/>
</dbReference>
<gene>
    <name evidence="1" type="ORF">SteCoe_29501</name>
</gene>
<dbReference type="Gene3D" id="3.30.40.10">
    <property type="entry name" value="Zinc/RING finger domain, C3HC4 (zinc finger)"/>
    <property type="match status" value="1"/>
</dbReference>